<dbReference type="PANTHER" id="PTHR30603">
    <property type="entry name" value="RNA POLYMERASE SIGMA FACTOR RPO"/>
    <property type="match status" value="1"/>
</dbReference>
<dbReference type="RefSeq" id="WP_166512839.1">
    <property type="nucleotide sequence ID" value="NZ_VNHM01000029.1"/>
</dbReference>
<dbReference type="PROSITE" id="PS00716">
    <property type="entry name" value="SIGMA70_2"/>
    <property type="match status" value="1"/>
</dbReference>
<comment type="caution">
    <text evidence="2">The sequence shown here is derived from an EMBL/GenBank/DDBJ whole genome shotgun (WGS) entry which is preliminary data.</text>
</comment>
<dbReference type="SUPFAM" id="SSF88659">
    <property type="entry name" value="Sigma3 and sigma4 domains of RNA polymerase sigma factors"/>
    <property type="match status" value="1"/>
</dbReference>
<reference evidence="2 3" key="1">
    <citation type="submission" date="2019-07" db="EMBL/GenBank/DDBJ databases">
        <title>Genomic Encyclopedia of Type Strains, Phase I: the one thousand microbial genomes (KMG-I) project.</title>
        <authorList>
            <person name="Kyrpides N."/>
        </authorList>
    </citation>
    <scope>NUCLEOTIDE SEQUENCE [LARGE SCALE GENOMIC DNA]</scope>
    <source>
        <strain evidence="2 3">DSM 6562</strain>
    </source>
</reference>
<dbReference type="GO" id="GO:0003700">
    <property type="term" value="F:DNA-binding transcription factor activity"/>
    <property type="evidence" value="ECO:0007669"/>
    <property type="project" value="InterPro"/>
</dbReference>
<dbReference type="AlphaFoldDB" id="A0A5S4ZMP4"/>
<dbReference type="Pfam" id="PF04545">
    <property type="entry name" value="Sigma70_r4"/>
    <property type="match status" value="1"/>
</dbReference>
<dbReference type="PANTHER" id="PTHR30603:SF47">
    <property type="entry name" value="RNA POLYMERASE SIGMA FACTOR SIGD, CHLOROPLASTIC"/>
    <property type="match status" value="1"/>
</dbReference>
<protein>
    <submittedName>
        <fullName evidence="2">Sigma-70-like protein</fullName>
    </submittedName>
</protein>
<accession>A0A5S4ZMP4</accession>
<organism evidence="2 3">
    <name type="scientific">Desulfallas thermosapovorans DSM 6562</name>
    <dbReference type="NCBI Taxonomy" id="1121431"/>
    <lineage>
        <taxon>Bacteria</taxon>
        <taxon>Bacillati</taxon>
        <taxon>Bacillota</taxon>
        <taxon>Clostridia</taxon>
        <taxon>Eubacteriales</taxon>
        <taxon>Desulfallaceae</taxon>
        <taxon>Desulfallas</taxon>
    </lineage>
</organism>
<dbReference type="InterPro" id="IPR036388">
    <property type="entry name" value="WH-like_DNA-bd_sf"/>
</dbReference>
<sequence>MDTKRQLYGINRLLADVYGENIRISALLADYLDAAQLEFIKTEKLAEFLRMMVFGIRCCFVTIAGGMRLYSILSARYGLEGEAPRTLAQIGEIEGVTRERIRQLEQKALHRLKPTTKFNVLKQLACLAAREVLGIVELPAWPGKTHDTESDNPPPPSTLTAESLEKILITDDVVTLKTLHQNINSAVGAERGNPGHIRYSMLRHWLIENGYLKENNKRDQA</sequence>
<dbReference type="InterPro" id="IPR050239">
    <property type="entry name" value="Sigma-70_RNA_pol_init_factors"/>
</dbReference>
<keyword evidence="3" id="KW-1185">Reference proteome</keyword>
<dbReference type="InterPro" id="IPR000943">
    <property type="entry name" value="RNA_pol_sigma70"/>
</dbReference>
<dbReference type="Proteomes" id="UP000323166">
    <property type="component" value="Unassembled WGS sequence"/>
</dbReference>
<dbReference type="InterPro" id="IPR013324">
    <property type="entry name" value="RNA_pol_sigma_r3/r4-like"/>
</dbReference>
<dbReference type="InterPro" id="IPR007630">
    <property type="entry name" value="RNA_pol_sigma70_r4"/>
</dbReference>
<dbReference type="Gene3D" id="1.10.10.10">
    <property type="entry name" value="Winged helix-like DNA-binding domain superfamily/Winged helix DNA-binding domain"/>
    <property type="match status" value="1"/>
</dbReference>
<evidence type="ECO:0000313" key="2">
    <source>
        <dbReference type="EMBL" id="TYO92298.1"/>
    </source>
</evidence>
<evidence type="ECO:0000313" key="3">
    <source>
        <dbReference type="Proteomes" id="UP000323166"/>
    </source>
</evidence>
<feature type="domain" description="RNA polymerase sigma-70" evidence="1">
    <location>
        <begin position="86"/>
        <end position="112"/>
    </location>
</feature>
<proteinExistence type="predicted"/>
<name>A0A5S4ZMP4_9FIRM</name>
<dbReference type="EMBL" id="VNHM01000029">
    <property type="protein sequence ID" value="TYO92298.1"/>
    <property type="molecule type" value="Genomic_DNA"/>
</dbReference>
<gene>
    <name evidence="2" type="ORF">LX24_02927</name>
</gene>
<dbReference type="PRINTS" id="PR00046">
    <property type="entry name" value="SIGMA70FCT"/>
</dbReference>
<dbReference type="GO" id="GO:0006352">
    <property type="term" value="P:DNA-templated transcription initiation"/>
    <property type="evidence" value="ECO:0007669"/>
    <property type="project" value="InterPro"/>
</dbReference>
<evidence type="ECO:0000259" key="1">
    <source>
        <dbReference type="PROSITE" id="PS00716"/>
    </source>
</evidence>